<reference evidence="4" key="2">
    <citation type="submission" date="2023-07" db="EMBL/GenBank/DDBJ databases">
        <title>Ancylobacter moscoviensis sp. nov., facultatively methylotrophic bacteria from activated sludge and the reclassification of Starkeya novella (Starkey 1934) Kelly et al. 2000 as Ancylobacter novellus comb. nov., Starkeya koreensis Im et al. 2006 as Ancylobacter koreensis comb.nov., Angulomicrobium tetraedrale Vasil'eva et al. 1986 as Ancylobacter tetraedralis comb. nov., Angulomicrobium amanitiforme Fritz et al. 2004 as Ancylobacter amanitiformis comb. nov. and Methylorhabdus multivorans Doronina et al. 1996 as Ancylobacter multivorans comb. nov. and emended description of the genus Ancylobacter.</title>
        <authorList>
            <person name="Doronina N."/>
            <person name="Chemodurova A."/>
            <person name="Grouzdev D."/>
            <person name="Koziaeva V."/>
            <person name="Shi W."/>
            <person name="Wu L."/>
            <person name="Kaparullina E."/>
        </authorList>
    </citation>
    <scope>NUCLEOTIDE SEQUENCE [LARGE SCALE GENOMIC DNA]</scope>
    <source>
        <strain evidence="4">Jip08</strain>
    </source>
</reference>
<evidence type="ECO:0000313" key="4">
    <source>
        <dbReference type="Proteomes" id="UP001202867"/>
    </source>
</evidence>
<dbReference type="Proteomes" id="UP001202867">
    <property type="component" value="Unassembled WGS sequence"/>
</dbReference>
<keyword evidence="2" id="KW-0732">Signal</keyword>
<evidence type="ECO:0000313" key="3">
    <source>
        <dbReference type="EMBL" id="MCK0209079.1"/>
    </source>
</evidence>
<proteinExistence type="predicted"/>
<feature type="signal peptide" evidence="2">
    <location>
        <begin position="1"/>
        <end position="25"/>
    </location>
</feature>
<feature type="compositionally biased region" description="Low complexity" evidence="1">
    <location>
        <begin position="33"/>
        <end position="45"/>
    </location>
</feature>
<protein>
    <submittedName>
        <fullName evidence="3">Uncharacterized protein</fullName>
    </submittedName>
</protein>
<name>A0ABT0DPF8_9HYPH</name>
<comment type="caution">
    <text evidence="3">The sequence shown here is derived from an EMBL/GenBank/DDBJ whole genome shotgun (WGS) entry which is preliminary data.</text>
</comment>
<reference evidence="3 4" key="1">
    <citation type="submission" date="2022-04" db="EMBL/GenBank/DDBJ databases">
        <authorList>
            <person name="Grouzdev D.S."/>
            <person name="Pantiukh K.S."/>
            <person name="Krutkina M.S."/>
        </authorList>
    </citation>
    <scope>NUCLEOTIDE SEQUENCE [LARGE SCALE GENOMIC DNA]</scope>
    <source>
        <strain evidence="3 4">Jip08</strain>
    </source>
</reference>
<accession>A0ABT0DPF8</accession>
<sequence length="99" mass="9778">MNRTASTRLLGSLMVIACLGGTALAQNNPLPPADSGNPGSPGPSSLNQAPDINLGPDAPAPLTGELVPLPGPPPEGQAAKIKLPDCAPPNCGVPEIMAP</sequence>
<gene>
    <name evidence="3" type="ORF">MWN33_13670</name>
</gene>
<feature type="chain" id="PRO_5046387944" evidence="2">
    <location>
        <begin position="26"/>
        <end position="99"/>
    </location>
</feature>
<feature type="region of interest" description="Disordered" evidence="1">
    <location>
        <begin position="24"/>
        <end position="86"/>
    </location>
</feature>
<dbReference type="RefSeq" id="WP_247201589.1">
    <property type="nucleotide sequence ID" value="NZ_JALKCG010000005.1"/>
</dbReference>
<organism evidence="3 4">
    <name type="scientific">Ancylobacter koreensis</name>
    <dbReference type="NCBI Taxonomy" id="266121"/>
    <lineage>
        <taxon>Bacteria</taxon>
        <taxon>Pseudomonadati</taxon>
        <taxon>Pseudomonadota</taxon>
        <taxon>Alphaproteobacteria</taxon>
        <taxon>Hyphomicrobiales</taxon>
        <taxon>Xanthobacteraceae</taxon>
        <taxon>Ancylobacter</taxon>
    </lineage>
</organism>
<dbReference type="EMBL" id="JALKCG010000005">
    <property type="protein sequence ID" value="MCK0209079.1"/>
    <property type="molecule type" value="Genomic_DNA"/>
</dbReference>
<keyword evidence="4" id="KW-1185">Reference proteome</keyword>
<evidence type="ECO:0000256" key="2">
    <source>
        <dbReference type="SAM" id="SignalP"/>
    </source>
</evidence>
<evidence type="ECO:0000256" key="1">
    <source>
        <dbReference type="SAM" id="MobiDB-lite"/>
    </source>
</evidence>